<evidence type="ECO:0000256" key="7">
    <source>
        <dbReference type="ARBA" id="ARBA00023155"/>
    </source>
</evidence>
<dbReference type="SUPFAM" id="SSF46689">
    <property type="entry name" value="Homeodomain-like"/>
    <property type="match status" value="1"/>
</dbReference>
<dbReference type="PROSITE" id="PS00478">
    <property type="entry name" value="LIM_DOMAIN_1"/>
    <property type="match status" value="1"/>
</dbReference>
<dbReference type="Pfam" id="PF00412">
    <property type="entry name" value="LIM"/>
    <property type="match status" value="2"/>
</dbReference>
<keyword evidence="15" id="KW-1185">Reference proteome</keyword>
<dbReference type="AlphaFoldDB" id="A0A7E4ZSY3"/>
<keyword evidence="5 10" id="KW-0440">LIM domain</keyword>
<evidence type="ECO:0000313" key="15">
    <source>
        <dbReference type="Proteomes" id="UP000492821"/>
    </source>
</evidence>
<keyword evidence="4 10" id="KW-0862">Zinc</keyword>
<dbReference type="FunFam" id="1.10.10.60:FF:000027">
    <property type="entry name" value="LIM/homeobox protein Lhx9"/>
    <property type="match status" value="1"/>
</dbReference>
<dbReference type="SMART" id="SM00389">
    <property type="entry name" value="HOX"/>
    <property type="match status" value="1"/>
</dbReference>
<dbReference type="InterPro" id="IPR009057">
    <property type="entry name" value="Homeodomain-like_sf"/>
</dbReference>
<dbReference type="GO" id="GO:0000977">
    <property type="term" value="F:RNA polymerase II transcription regulatory region sequence-specific DNA binding"/>
    <property type="evidence" value="ECO:0007669"/>
    <property type="project" value="TreeGrafter"/>
</dbReference>
<dbReference type="GO" id="GO:0030182">
    <property type="term" value="P:neuron differentiation"/>
    <property type="evidence" value="ECO:0007669"/>
    <property type="project" value="TreeGrafter"/>
</dbReference>
<keyword evidence="6 9" id="KW-0238">DNA-binding</keyword>
<evidence type="ECO:0000259" key="13">
    <source>
        <dbReference type="PROSITE" id="PS50023"/>
    </source>
</evidence>
<dbReference type="Gene3D" id="2.10.110.10">
    <property type="entry name" value="Cysteine Rich Protein"/>
    <property type="match status" value="2"/>
</dbReference>
<evidence type="ECO:0000256" key="5">
    <source>
        <dbReference type="ARBA" id="ARBA00023038"/>
    </source>
</evidence>
<accession>A0A7E4ZSY3</accession>
<feature type="DNA-binding region" description="Homeobox" evidence="9">
    <location>
        <begin position="384"/>
        <end position="443"/>
    </location>
</feature>
<dbReference type="SMART" id="SM00132">
    <property type="entry name" value="LIM"/>
    <property type="match status" value="2"/>
</dbReference>
<name>A0A7E4ZSY3_PANRE</name>
<feature type="compositionally biased region" description="Basic residues" evidence="12">
    <location>
        <begin position="438"/>
        <end position="449"/>
    </location>
</feature>
<dbReference type="Proteomes" id="UP000492821">
    <property type="component" value="Unassembled WGS sequence"/>
</dbReference>
<evidence type="ECO:0000256" key="4">
    <source>
        <dbReference type="ARBA" id="ARBA00022833"/>
    </source>
</evidence>
<evidence type="ECO:0000256" key="2">
    <source>
        <dbReference type="ARBA" id="ARBA00022723"/>
    </source>
</evidence>
<dbReference type="GO" id="GO:0005634">
    <property type="term" value="C:nucleus"/>
    <property type="evidence" value="ECO:0007669"/>
    <property type="project" value="UniProtKB-SubCell"/>
</dbReference>
<dbReference type="SUPFAM" id="SSF57716">
    <property type="entry name" value="Glucocorticoid receptor-like (DNA-binding domain)"/>
    <property type="match status" value="1"/>
</dbReference>
<organism evidence="15 16">
    <name type="scientific">Panagrellus redivivus</name>
    <name type="common">Microworm</name>
    <dbReference type="NCBI Taxonomy" id="6233"/>
    <lineage>
        <taxon>Eukaryota</taxon>
        <taxon>Metazoa</taxon>
        <taxon>Ecdysozoa</taxon>
        <taxon>Nematoda</taxon>
        <taxon>Chromadorea</taxon>
        <taxon>Rhabditida</taxon>
        <taxon>Tylenchina</taxon>
        <taxon>Panagrolaimomorpha</taxon>
        <taxon>Panagrolaimoidea</taxon>
        <taxon>Panagrolaimidae</taxon>
        <taxon>Panagrellus</taxon>
    </lineage>
</organism>
<dbReference type="PROSITE" id="PS50023">
    <property type="entry name" value="LIM_DOMAIN_2"/>
    <property type="match status" value="2"/>
</dbReference>
<keyword evidence="2 10" id="KW-0479">Metal-binding</keyword>
<evidence type="ECO:0000256" key="12">
    <source>
        <dbReference type="SAM" id="MobiDB-lite"/>
    </source>
</evidence>
<dbReference type="InterPro" id="IPR001781">
    <property type="entry name" value="Znf_LIM"/>
</dbReference>
<evidence type="ECO:0000313" key="16">
    <source>
        <dbReference type="WBParaSite" id="Pan_g1562.t1"/>
    </source>
</evidence>
<dbReference type="Gene3D" id="1.10.10.60">
    <property type="entry name" value="Homeodomain-like"/>
    <property type="match status" value="1"/>
</dbReference>
<feature type="compositionally biased region" description="Low complexity" evidence="12">
    <location>
        <begin position="450"/>
        <end position="476"/>
    </location>
</feature>
<evidence type="ECO:0000256" key="1">
    <source>
        <dbReference type="ARBA" id="ARBA00004123"/>
    </source>
</evidence>
<proteinExistence type="predicted"/>
<dbReference type="GO" id="GO:0045944">
    <property type="term" value="P:positive regulation of transcription by RNA polymerase II"/>
    <property type="evidence" value="ECO:0007669"/>
    <property type="project" value="UniProtKB-ARBA"/>
</dbReference>
<dbReference type="PANTHER" id="PTHR24208:SF127">
    <property type="entry name" value="LIM_HOMEOBOX PROTEIN AWH"/>
    <property type="match status" value="1"/>
</dbReference>
<keyword evidence="7 9" id="KW-0371">Homeobox</keyword>
<keyword evidence="8 9" id="KW-0539">Nucleus</keyword>
<evidence type="ECO:0000256" key="11">
    <source>
        <dbReference type="RuleBase" id="RU000682"/>
    </source>
</evidence>
<dbReference type="InterPro" id="IPR001356">
    <property type="entry name" value="HD"/>
</dbReference>
<keyword evidence="3" id="KW-0677">Repeat</keyword>
<dbReference type="GO" id="GO:0000981">
    <property type="term" value="F:DNA-binding transcription factor activity, RNA polymerase II-specific"/>
    <property type="evidence" value="ECO:0007669"/>
    <property type="project" value="UniProtKB-ARBA"/>
</dbReference>
<evidence type="ECO:0000256" key="8">
    <source>
        <dbReference type="ARBA" id="ARBA00023242"/>
    </source>
</evidence>
<feature type="domain" description="LIM zinc-binding" evidence="13">
    <location>
        <begin position="316"/>
        <end position="378"/>
    </location>
</feature>
<dbReference type="CDD" id="cd00086">
    <property type="entry name" value="homeodomain"/>
    <property type="match status" value="1"/>
</dbReference>
<protein>
    <submittedName>
        <fullName evidence="16">LIM/homeobox protein Awh</fullName>
    </submittedName>
</protein>
<evidence type="ECO:0000256" key="10">
    <source>
        <dbReference type="PROSITE-ProRule" id="PRU00125"/>
    </source>
</evidence>
<feature type="domain" description="LIM zinc-binding" evidence="13">
    <location>
        <begin position="254"/>
        <end position="315"/>
    </location>
</feature>
<reference evidence="15" key="1">
    <citation type="journal article" date="2013" name="Genetics">
        <title>The draft genome and transcriptome of Panagrellus redivivus are shaped by the harsh demands of a free-living lifestyle.</title>
        <authorList>
            <person name="Srinivasan J."/>
            <person name="Dillman A.R."/>
            <person name="Macchietto M.G."/>
            <person name="Heikkinen L."/>
            <person name="Lakso M."/>
            <person name="Fracchia K.M."/>
            <person name="Antoshechkin I."/>
            <person name="Mortazavi A."/>
            <person name="Wong G."/>
            <person name="Sternberg P.W."/>
        </authorList>
    </citation>
    <scope>NUCLEOTIDE SEQUENCE [LARGE SCALE GENOMIC DNA]</scope>
    <source>
        <strain evidence="15">MT8872</strain>
    </source>
</reference>
<evidence type="ECO:0000256" key="9">
    <source>
        <dbReference type="PROSITE-ProRule" id="PRU00108"/>
    </source>
</evidence>
<dbReference type="PROSITE" id="PS50071">
    <property type="entry name" value="HOMEOBOX_2"/>
    <property type="match status" value="1"/>
</dbReference>
<dbReference type="WBParaSite" id="Pan_g1562.t1">
    <property type="protein sequence ID" value="Pan_g1562.t1"/>
    <property type="gene ID" value="Pan_g1562"/>
</dbReference>
<dbReference type="PANTHER" id="PTHR24208">
    <property type="entry name" value="LIM/HOMEOBOX PROTEIN LHX"/>
    <property type="match status" value="1"/>
</dbReference>
<evidence type="ECO:0000256" key="3">
    <source>
        <dbReference type="ARBA" id="ARBA00022737"/>
    </source>
</evidence>
<feature type="region of interest" description="Disordered" evidence="12">
    <location>
        <begin position="438"/>
        <end position="476"/>
    </location>
</feature>
<dbReference type="GO" id="GO:0045664">
    <property type="term" value="P:regulation of neuron differentiation"/>
    <property type="evidence" value="ECO:0007669"/>
    <property type="project" value="UniProtKB-ARBA"/>
</dbReference>
<dbReference type="InterPro" id="IPR050453">
    <property type="entry name" value="LIM_Homeobox_TF"/>
</dbReference>
<reference evidence="16" key="2">
    <citation type="submission" date="2020-10" db="UniProtKB">
        <authorList>
            <consortium name="WormBaseParasite"/>
        </authorList>
    </citation>
    <scope>IDENTIFICATION</scope>
</reference>
<dbReference type="Pfam" id="PF00046">
    <property type="entry name" value="Homeodomain"/>
    <property type="match status" value="1"/>
</dbReference>
<comment type="subcellular location">
    <subcellularLocation>
        <location evidence="1 9 11">Nucleus</location>
    </subcellularLocation>
</comment>
<dbReference type="GO" id="GO:0046872">
    <property type="term" value="F:metal ion binding"/>
    <property type="evidence" value="ECO:0007669"/>
    <property type="project" value="UniProtKB-KW"/>
</dbReference>
<evidence type="ECO:0000256" key="6">
    <source>
        <dbReference type="ARBA" id="ARBA00023125"/>
    </source>
</evidence>
<evidence type="ECO:0000259" key="14">
    <source>
        <dbReference type="PROSITE" id="PS50071"/>
    </source>
</evidence>
<sequence length="507" mass="55018">MPSIVDSNGALEDMNAIKSRLLFIPHGSGCPYHATQAIPDGRATLIRAHIRMCPCAHPSLPNKISRERPPPIPASFFFSSQSGRLSKRESCLELVPSSEVWPGAMDVHQVALPAALLNNGGAGGSCGGNGNAFDAHHQLHQLHPHQIASAGGYFTALYDGFDGGPAGGNPITCGTVTPNVGTVPQTPPFMGFPTAESTNLLHEECQLPNAYPPQSPNRLPTNFQLLSSPMAPEVKPDPDGTDHLASTSASGLCHPCFQCRDPIIDKWLMVVSNTHWHMNCLRCAACSTTLNDNPTCFWRENSVYCKNCYQSHFVDSKCAACERPIGQKDWVRRAREFVYHLACFACSHCKRQLSTGEEFSLTDNKLLCKQHYLELIHGHCKAKTKRVRTTFAEEQLSVLQAHFQIDSNPDGADLEKIANVTGLSKRVTQVWFQNSRARQKKYQGSKKARTSNTSSGGANNSGRSSITTGSASGSPAGSCEGMFFPTSVTTSADDAVVHEKSDLMGYD</sequence>
<feature type="domain" description="Homeobox" evidence="14">
    <location>
        <begin position="382"/>
        <end position="442"/>
    </location>
</feature>